<evidence type="ECO:0000313" key="2">
    <source>
        <dbReference type="EMBL" id="VTZ50493.1"/>
    </source>
</evidence>
<protein>
    <submittedName>
        <fullName evidence="2">Uncharacterized protein</fullName>
    </submittedName>
</protein>
<accession>A0A8B6M634</accession>
<keyword evidence="1" id="KW-0812">Transmembrane</keyword>
<feature type="transmembrane region" description="Helical" evidence="1">
    <location>
        <begin position="815"/>
        <end position="845"/>
    </location>
</feature>
<evidence type="ECO:0000313" key="3">
    <source>
        <dbReference type="Proteomes" id="UP000485880"/>
    </source>
</evidence>
<name>A0A8B6M634_METTU</name>
<proteinExistence type="predicted"/>
<keyword evidence="3" id="KW-1185">Reference proteome</keyword>
<comment type="caution">
    <text evidence="2">The sequence shown here is derived from an EMBL/GenBank/DDBJ whole genome shotgun (WGS) entry which is preliminary data.</text>
</comment>
<keyword evidence="1" id="KW-1133">Transmembrane helix</keyword>
<dbReference type="Proteomes" id="UP000485880">
    <property type="component" value="Unassembled WGS sequence"/>
</dbReference>
<evidence type="ECO:0000256" key="1">
    <source>
        <dbReference type="SAM" id="Phobius"/>
    </source>
</evidence>
<dbReference type="InterPro" id="IPR027417">
    <property type="entry name" value="P-loop_NTPase"/>
</dbReference>
<reference evidence="2 3" key="1">
    <citation type="submission" date="2019-05" db="EMBL/GenBank/DDBJ databases">
        <authorList>
            <person name="Farhan Ul Haque M."/>
        </authorList>
    </citation>
    <scope>NUCLEOTIDE SEQUENCE [LARGE SCALE GENOMIC DNA]</scope>
    <source>
        <strain evidence="2">2</strain>
    </source>
</reference>
<dbReference type="EMBL" id="CABFMQ020000082">
    <property type="protein sequence ID" value="VTZ50493.1"/>
    <property type="molecule type" value="Genomic_DNA"/>
</dbReference>
<dbReference type="SUPFAM" id="SSF52540">
    <property type="entry name" value="P-loop containing nucleoside triphosphate hydrolases"/>
    <property type="match status" value="1"/>
</dbReference>
<feature type="transmembrane region" description="Helical" evidence="1">
    <location>
        <begin position="866"/>
        <end position="884"/>
    </location>
</feature>
<keyword evidence="1" id="KW-0472">Membrane</keyword>
<sequence>MALMFGFCGRPPKWFSQTIRSNARRERKIGRAALAVSYVLSMVICSAMPSLARSGLPDRTEDRLVTGVVKLLSAPIDLSPSVLGALAAKHAEVLEPGDDFWPKTVDTIMSRKEVQAALEKRVRSNFSDNRDLYARLTKELPTLADALAKTLAFDDRGMVDGRPIDEVLRRMQTAPPTAQRALIARAIDPSNGTSDELVERIASFPEILAATENYVLGLRSASNPKARILAFRYAVARGLEVTNAELSEALGSSDQGGLRAALARISSLPFERAAAFAPALTRIVEQAGEPGIWDESLRLLLVVVPDTATALIERHRADESFWISDSGYAALSAMAAVPGSLAILRARIADLPLQKMLASGRCDVLAPAAAIWPNANAADAATILTSLLSNLARSQNGPPCSAETIGKSLDAATSRLGTAAAHAYATALARQANSANASPDEPGTGTETVRNILQAAQATRRAFASDPGTLVDLARRDNLEPLVAALIEALPSDDPMLSQLRLVFRPDDKESLTDHIQRNKKAILTVLRLTARPNGWTDRDMGQLVSLSSSAADLDVARSAFDVLMLTDHVQGLVDTFDATSRLRIEPSDAPDEPTAKALRAFTRASTLSNDRASLFSQERVGWLLDRFSIEGLRGRGVRALGPRPNSMSIDPDRFANSLMRALPSKHGSTTGVCADAATLGPFSDDRLAIRSLELSTAESYQNEDWAPACVAWLAPSKSAVLTEQGDMLWLLSLRDGTLATQDEPSKQLKTLFELWSKSKSDALGDLLRRKMASRATALAPHAGWNLADTKQLWEWDTELSRLLPDQVWPIRRTWLVRVGFLLLLAIPAIVIVHLTFWGILLVAYRRSKRVRTHVFYNPLARKSLGLGYVDILLVWIGPLRRLLFAPFADGMLGELGRVSLGTKEGPYYPSSHVIKLNLSDVVVDLKEAETAALSGRLKIAPEPIVSGLAAWKGPTCLFGPSGRGKTSYLRHVLATNAATRTPFAYLRASECGEDLASTVCDRFPGLGRDTDLILSLIQSGLLDIYVDGLNEVDRALQEKIVQFIVGHPTANIFVTSQEVGISLPRKLATYYLLPLTKNQMREFLVGREPTLDAKAPIRSENYTRSIDIFLDRLSEEVVGSPQGGTATSPDRAILTSFIATLANPMDLDTAAVLLSLDIDPDPFRLREQQFRLVDEDCQADLRRPFPISAFSRSALEARENGKPEIDTTAFGEYVAIMEERKQVRRISLKTAGGYVAEYDFRHEKVSDFYLHFALLEADSTKRFELAGNDRFAGLYDYLARELPLDAANELKEYLLSAALDSNDHRLSDRFLQHLRWRALFGRDDPPWLERYDTPESYTAVEEFDRLAALRDGTEAEMRAARSIIEASRARSRILAAKDARSLESAVRDLFVKKGAHEIPTPGGAASLFEIPGFGSLALLCAAGQRALSAVTRGGLISRASRIAERKLVVVNPQPELDPMDRDWSQVEEWARTLTTVDVRVLETWVLFRLAREEGSFADRSFWPKVMQSANPKNDALGHRLIMAQPDAY</sequence>
<organism evidence="2 3">
    <name type="scientific">Methylocella tundrae</name>
    <dbReference type="NCBI Taxonomy" id="227605"/>
    <lineage>
        <taxon>Bacteria</taxon>
        <taxon>Pseudomonadati</taxon>
        <taxon>Pseudomonadota</taxon>
        <taxon>Alphaproteobacteria</taxon>
        <taxon>Hyphomicrobiales</taxon>
        <taxon>Beijerinckiaceae</taxon>
        <taxon>Methylocella</taxon>
    </lineage>
</organism>
<gene>
    <name evidence="2" type="ORF">MPC4_250001</name>
</gene>